<dbReference type="AlphaFoldDB" id="A0A165G217"/>
<evidence type="ECO:0000313" key="2">
    <source>
        <dbReference type="Proteomes" id="UP000076842"/>
    </source>
</evidence>
<proteinExistence type="predicted"/>
<dbReference type="EMBL" id="KV423963">
    <property type="protein sequence ID" value="KZT57504.1"/>
    <property type="molecule type" value="Genomic_DNA"/>
</dbReference>
<dbReference type="InParanoid" id="A0A165G217"/>
<sequence length="53" mass="5680">MLALRLLAVLARLLAVLAPPLARGLLLLALALAQFGVFGLAPFTWRNARLAQN</sequence>
<keyword evidence="2" id="KW-1185">Reference proteome</keyword>
<gene>
    <name evidence="1" type="ORF">CALCODRAFT_483173</name>
</gene>
<protein>
    <submittedName>
        <fullName evidence="1">Uncharacterized protein</fullName>
    </submittedName>
</protein>
<name>A0A165G217_9BASI</name>
<evidence type="ECO:0000313" key="1">
    <source>
        <dbReference type="EMBL" id="KZT57504.1"/>
    </source>
</evidence>
<accession>A0A165G217</accession>
<dbReference type="Proteomes" id="UP000076842">
    <property type="component" value="Unassembled WGS sequence"/>
</dbReference>
<organism evidence="1 2">
    <name type="scientific">Calocera cornea HHB12733</name>
    <dbReference type="NCBI Taxonomy" id="1353952"/>
    <lineage>
        <taxon>Eukaryota</taxon>
        <taxon>Fungi</taxon>
        <taxon>Dikarya</taxon>
        <taxon>Basidiomycota</taxon>
        <taxon>Agaricomycotina</taxon>
        <taxon>Dacrymycetes</taxon>
        <taxon>Dacrymycetales</taxon>
        <taxon>Dacrymycetaceae</taxon>
        <taxon>Calocera</taxon>
    </lineage>
</organism>
<reference evidence="1 2" key="1">
    <citation type="journal article" date="2016" name="Mol. Biol. Evol.">
        <title>Comparative Genomics of Early-Diverging Mushroom-Forming Fungi Provides Insights into the Origins of Lignocellulose Decay Capabilities.</title>
        <authorList>
            <person name="Nagy L.G."/>
            <person name="Riley R."/>
            <person name="Tritt A."/>
            <person name="Adam C."/>
            <person name="Daum C."/>
            <person name="Floudas D."/>
            <person name="Sun H."/>
            <person name="Yadav J.S."/>
            <person name="Pangilinan J."/>
            <person name="Larsson K.H."/>
            <person name="Matsuura K."/>
            <person name="Barry K."/>
            <person name="Labutti K."/>
            <person name="Kuo R."/>
            <person name="Ohm R.A."/>
            <person name="Bhattacharya S.S."/>
            <person name="Shirouzu T."/>
            <person name="Yoshinaga Y."/>
            <person name="Martin F.M."/>
            <person name="Grigoriev I.V."/>
            <person name="Hibbett D.S."/>
        </authorList>
    </citation>
    <scope>NUCLEOTIDE SEQUENCE [LARGE SCALE GENOMIC DNA]</scope>
    <source>
        <strain evidence="1 2">HHB12733</strain>
    </source>
</reference>